<keyword evidence="1" id="KW-0472">Membrane</keyword>
<protein>
    <recommendedName>
        <fullName evidence="4">Phospholipid/glycerol acyltransferase domain-containing protein</fullName>
    </recommendedName>
</protein>
<dbReference type="Proteomes" id="UP000095023">
    <property type="component" value="Unassembled WGS sequence"/>
</dbReference>
<evidence type="ECO:0008006" key="4">
    <source>
        <dbReference type="Google" id="ProtNLM"/>
    </source>
</evidence>
<gene>
    <name evidence="2" type="ORF">CANCADRAFT_1053</name>
</gene>
<evidence type="ECO:0000313" key="3">
    <source>
        <dbReference type="Proteomes" id="UP000095023"/>
    </source>
</evidence>
<name>A0A1E4TL45_9ASCO</name>
<feature type="transmembrane region" description="Helical" evidence="1">
    <location>
        <begin position="28"/>
        <end position="50"/>
    </location>
</feature>
<accession>A0A1E4TL45</accession>
<reference evidence="3" key="1">
    <citation type="submission" date="2016-02" db="EMBL/GenBank/DDBJ databases">
        <title>Comparative genomics of biotechnologically important yeasts.</title>
        <authorList>
            <consortium name="DOE Joint Genome Institute"/>
            <person name="Riley R."/>
            <person name="Haridas S."/>
            <person name="Wolfe K.H."/>
            <person name="Lopes M.R."/>
            <person name="Hittinger C.T."/>
            <person name="Goker M."/>
            <person name="Salamov A."/>
            <person name="Wisecaver J."/>
            <person name="Long T.M."/>
            <person name="Aerts A.L."/>
            <person name="Barry K."/>
            <person name="Choi C."/>
            <person name="Clum A."/>
            <person name="Coughlan A.Y."/>
            <person name="Deshpande S."/>
            <person name="Douglass A.P."/>
            <person name="Hanson S.J."/>
            <person name="Klenk H.-P."/>
            <person name="Labutti K."/>
            <person name="Lapidus A."/>
            <person name="Lindquist E."/>
            <person name="Lipzen A."/>
            <person name="Meier-Kolthoff J.P."/>
            <person name="Ohm R.A."/>
            <person name="Otillar R.P."/>
            <person name="Pangilinan J."/>
            <person name="Peng Y."/>
            <person name="Rokas A."/>
            <person name="Rosa C.A."/>
            <person name="Scheuner C."/>
            <person name="Sibirny A.A."/>
            <person name="Slot J.C."/>
            <person name="Stielow J.B."/>
            <person name="Sun H."/>
            <person name="Kurtzman C.P."/>
            <person name="Blackwell M."/>
            <person name="Jeffries T.W."/>
            <person name="Grigoriev I.V."/>
        </authorList>
    </citation>
    <scope>NUCLEOTIDE SEQUENCE [LARGE SCALE GENOMIC DNA]</scope>
    <source>
        <strain evidence="3">NRRL Y-17796</strain>
    </source>
</reference>
<evidence type="ECO:0000256" key="1">
    <source>
        <dbReference type="SAM" id="Phobius"/>
    </source>
</evidence>
<organism evidence="2 3">
    <name type="scientific">Tortispora caseinolytica NRRL Y-17796</name>
    <dbReference type="NCBI Taxonomy" id="767744"/>
    <lineage>
        <taxon>Eukaryota</taxon>
        <taxon>Fungi</taxon>
        <taxon>Dikarya</taxon>
        <taxon>Ascomycota</taxon>
        <taxon>Saccharomycotina</taxon>
        <taxon>Trigonopsidomycetes</taxon>
        <taxon>Trigonopsidales</taxon>
        <taxon>Trigonopsidaceae</taxon>
        <taxon>Tortispora</taxon>
    </lineage>
</organism>
<proteinExistence type="predicted"/>
<dbReference type="OrthoDB" id="272512at2759"/>
<evidence type="ECO:0000313" key="2">
    <source>
        <dbReference type="EMBL" id="ODV92459.1"/>
    </source>
</evidence>
<sequence length="268" mass="29337">MEKFTQWRDRGTGIAPFSPILATPTVRGYLGCIIRCIVFGLSVLTGWFGWIPIDFRAANVSSNKPLKGKDLGLKPGTAVIVNYTCPLDGYMTIAALRLAGADNIVLAIPHEDKSVSEVTAFGMLTEALSLPRTDPGSLDIETFIDQTEERKAVCAIFVEGTTSNGRAILPFMLPLIKITTRAKNPPLALALTYRPGNITTPLPRMFVSWLWTFCTSSKISVRARLSAPVSEPEDLAAALENAGRLKRVGPQLNIDSKRKFIKAYNARR</sequence>
<dbReference type="EMBL" id="KV453841">
    <property type="protein sequence ID" value="ODV92459.1"/>
    <property type="molecule type" value="Genomic_DNA"/>
</dbReference>
<dbReference type="AlphaFoldDB" id="A0A1E4TL45"/>
<keyword evidence="3" id="KW-1185">Reference proteome</keyword>
<keyword evidence="1" id="KW-0812">Transmembrane</keyword>
<keyword evidence="1" id="KW-1133">Transmembrane helix</keyword>